<evidence type="ECO:0000313" key="1">
    <source>
        <dbReference type="EMBL" id="KAK0175139.1"/>
    </source>
</evidence>
<accession>A0AA39FSP8</accession>
<evidence type="ECO:0000313" key="2">
    <source>
        <dbReference type="Proteomes" id="UP001168972"/>
    </source>
</evidence>
<comment type="caution">
    <text evidence="1">The sequence shown here is derived from an EMBL/GenBank/DDBJ whole genome shotgun (WGS) entry which is preliminary data.</text>
</comment>
<dbReference type="Proteomes" id="UP001168972">
    <property type="component" value="Unassembled WGS sequence"/>
</dbReference>
<dbReference type="EMBL" id="JAQQBR010000005">
    <property type="protein sequence ID" value="KAK0175139.1"/>
    <property type="molecule type" value="Genomic_DNA"/>
</dbReference>
<reference evidence="1" key="1">
    <citation type="journal article" date="2023" name="bioRxiv">
        <title>Scaffold-level genome assemblies of two parasitoid biocontrol wasps reveal the parthenogenesis mechanism and an associated novel virus.</title>
        <authorList>
            <person name="Inwood S."/>
            <person name="Skelly J."/>
            <person name="Guhlin J."/>
            <person name="Harrop T."/>
            <person name="Goldson S."/>
            <person name="Dearden P."/>
        </authorList>
    </citation>
    <scope>NUCLEOTIDE SEQUENCE</scope>
    <source>
        <strain evidence="1">Lincoln</strain>
        <tissue evidence="1">Whole body</tissue>
    </source>
</reference>
<organism evidence="1 2">
    <name type="scientific">Microctonus hyperodae</name>
    <name type="common">Parasitoid wasp</name>
    <dbReference type="NCBI Taxonomy" id="165561"/>
    <lineage>
        <taxon>Eukaryota</taxon>
        <taxon>Metazoa</taxon>
        <taxon>Ecdysozoa</taxon>
        <taxon>Arthropoda</taxon>
        <taxon>Hexapoda</taxon>
        <taxon>Insecta</taxon>
        <taxon>Pterygota</taxon>
        <taxon>Neoptera</taxon>
        <taxon>Endopterygota</taxon>
        <taxon>Hymenoptera</taxon>
        <taxon>Apocrita</taxon>
        <taxon>Ichneumonoidea</taxon>
        <taxon>Braconidae</taxon>
        <taxon>Euphorinae</taxon>
        <taxon>Microctonus</taxon>
    </lineage>
</organism>
<reference evidence="1" key="2">
    <citation type="submission" date="2023-03" db="EMBL/GenBank/DDBJ databases">
        <authorList>
            <person name="Inwood S.N."/>
            <person name="Skelly J.G."/>
            <person name="Guhlin J."/>
            <person name="Harrop T.W.R."/>
            <person name="Goldson S.G."/>
            <person name="Dearden P.K."/>
        </authorList>
    </citation>
    <scope>NUCLEOTIDE SEQUENCE</scope>
    <source>
        <strain evidence="1">Lincoln</strain>
        <tissue evidence="1">Whole body</tissue>
    </source>
</reference>
<name>A0AA39FSP8_MICHY</name>
<keyword evidence="2" id="KW-1185">Reference proteome</keyword>
<protein>
    <submittedName>
        <fullName evidence="1">Uncharacterized protein</fullName>
    </submittedName>
</protein>
<proteinExistence type="predicted"/>
<gene>
    <name evidence="1" type="ORF">PV327_008916</name>
</gene>
<dbReference type="AlphaFoldDB" id="A0AA39FSP8"/>
<sequence length="168" mass="19056">MIDTMMIGILSYIKDNNIRKQFIDVTLNSFRSVLSPLQAPVFYSYYTFASLYCGDGMSRDEYVEEIGKILPSLIDTFSFGFIFKLGELLRKCCVELLWENVVPSEVMIDIIEGLLKLNNEQAITLATIIPVCGDSKISKRFMNIVQTLRKQNNPTAIAYASIMINSRS</sequence>